<evidence type="ECO:0000259" key="1">
    <source>
        <dbReference type="Pfam" id="PF25273"/>
    </source>
</evidence>
<dbReference type="PANTHER" id="PTHR33153">
    <property type="entry name" value="MYND-TYPE DOMAIN-CONTAINING PROTEIN"/>
    <property type="match status" value="1"/>
</dbReference>
<dbReference type="OrthoDB" id="410478at2759"/>
<organism evidence="2 3">
    <name type="scientific">Holothuria leucospilota</name>
    <name type="common">Black long sea cucumber</name>
    <name type="synonym">Mertensiothuria leucospilota</name>
    <dbReference type="NCBI Taxonomy" id="206669"/>
    <lineage>
        <taxon>Eukaryota</taxon>
        <taxon>Metazoa</taxon>
        <taxon>Echinodermata</taxon>
        <taxon>Eleutherozoa</taxon>
        <taxon>Echinozoa</taxon>
        <taxon>Holothuroidea</taxon>
        <taxon>Aspidochirotacea</taxon>
        <taxon>Aspidochirotida</taxon>
        <taxon>Holothuriidae</taxon>
        <taxon>Holothuria</taxon>
    </lineage>
</organism>
<name>A0A9Q1BDK5_HOLLE</name>
<dbReference type="InterPro" id="IPR057191">
    <property type="entry name" value="DUF7869"/>
</dbReference>
<dbReference type="EMBL" id="JAIZAY010000019">
    <property type="protein sequence ID" value="KAJ8023781.1"/>
    <property type="molecule type" value="Genomic_DNA"/>
</dbReference>
<dbReference type="Pfam" id="PF25273">
    <property type="entry name" value="DUF7869"/>
    <property type="match status" value="1"/>
</dbReference>
<gene>
    <name evidence="2" type="ORF">HOLleu_36319</name>
</gene>
<proteinExistence type="predicted"/>
<evidence type="ECO:0000313" key="3">
    <source>
        <dbReference type="Proteomes" id="UP001152320"/>
    </source>
</evidence>
<sequence length="372" mass="43779">MTQGENDEFSKCNKCALFTRVLVRTTDVEKRRLIQEQRENHLQRQMNERADYYHKRNLARQFQEKYVSLIIDGMDQKKTFIPHFIGRKAKGKPLPPVLFLQADNCWRENKNKFVLAFCEILVSLEIFNEIQFSFLYVGHTHEDVDQYFSKLANTLRRNEAETLPDLLHLIPGVTEIRSVLDFRKWLSPLLNNVSGHTQPLQYKMINNKTSTNPSKVDLFYRGCCTESWKTMGSLLKTKMTQRIIAKRPENVTANMDGFDLSTLESRINTWSMMFNHADESSIKWWRCFAKEMVNISQSERRLRLYSSRGSRWHLPHFSRCHKEDTEHRVGELLGPDLQDLLNGETKEPQYDMYLSNASRHVCKFTRTAVGRD</sequence>
<keyword evidence="3" id="KW-1185">Reference proteome</keyword>
<reference evidence="2" key="1">
    <citation type="submission" date="2021-10" db="EMBL/GenBank/DDBJ databases">
        <title>Tropical sea cucumber genome reveals ecological adaptation and Cuvierian tubules defense mechanism.</title>
        <authorList>
            <person name="Chen T."/>
        </authorList>
    </citation>
    <scope>NUCLEOTIDE SEQUENCE</scope>
    <source>
        <strain evidence="2">Nanhai2018</strain>
        <tissue evidence="2">Muscle</tissue>
    </source>
</reference>
<comment type="caution">
    <text evidence="2">The sequence shown here is derived from an EMBL/GenBank/DDBJ whole genome shotgun (WGS) entry which is preliminary data.</text>
</comment>
<evidence type="ECO:0000313" key="2">
    <source>
        <dbReference type="EMBL" id="KAJ8023781.1"/>
    </source>
</evidence>
<dbReference type="PANTHER" id="PTHR33153:SF3">
    <property type="entry name" value="TRAFFICKING PROTEIN PARTICLE COMPLEX SUBUNIT 11 DOMAIN-CONTAINING PROTEIN"/>
    <property type="match status" value="1"/>
</dbReference>
<dbReference type="AlphaFoldDB" id="A0A9Q1BDK5"/>
<dbReference type="Proteomes" id="UP001152320">
    <property type="component" value="Chromosome 19"/>
</dbReference>
<feature type="domain" description="DUF7869" evidence="1">
    <location>
        <begin position="83"/>
        <end position="211"/>
    </location>
</feature>
<accession>A0A9Q1BDK5</accession>
<protein>
    <recommendedName>
        <fullName evidence="1">DUF7869 domain-containing protein</fullName>
    </recommendedName>
</protein>